<name>A0ABT4DS17_9BACL</name>
<keyword evidence="5 7" id="KW-0560">Oxidoreductase</keyword>
<keyword evidence="8" id="KW-1185">Reference proteome</keyword>
<dbReference type="SUPFAM" id="SSF51395">
    <property type="entry name" value="FMN-linked oxidoreductases"/>
    <property type="match status" value="1"/>
</dbReference>
<keyword evidence="3" id="KW-0288">FMN</keyword>
<keyword evidence="4" id="KW-0521">NADP</keyword>
<accession>A0ABT4DS17</accession>
<evidence type="ECO:0000313" key="8">
    <source>
        <dbReference type="Proteomes" id="UP001207626"/>
    </source>
</evidence>
<dbReference type="CDD" id="cd02932">
    <property type="entry name" value="OYE_YqiM_FMN"/>
    <property type="match status" value="1"/>
</dbReference>
<comment type="cofactor">
    <cofactor evidence="1">
        <name>FMN</name>
        <dbReference type="ChEBI" id="CHEBI:58210"/>
    </cofactor>
</comment>
<sequence length="335" mass="37063">MPRLFEPLTLRGMTIPNRIVMSPMCMYACNEDGLVNDWHLVHYTSRAVGQVGLIMVEATAVTPEGRISAQDLGIWSDEHIDGLRRLTDMVHVHGSKIGIQLAHAGRKATVPGLIAPSAIPFSEDYALPEEMTQENIRRTIKAFADAARRAEEAGFDVIEIHGAHGYLINQFLSPLTNQRLDGYGGNAEGRYRFLSETIDTVRVAWNKPLFVRISANEYAEGGNALEACIDYARRMKDQGVDLIDCSSGAVVPHPIDVFPGYQIPYAHAIRQSAGIATGAVGLITEPAQAEEIVHNDRADLVFLGRELLRNPYWPRHAAQVLRAKLAAPKSYQRSW</sequence>
<dbReference type="RefSeq" id="WP_087432306.1">
    <property type="nucleotide sequence ID" value="NZ_JAMDLV010000018.1"/>
</dbReference>
<dbReference type="PANTHER" id="PTHR43303">
    <property type="entry name" value="NADPH DEHYDROGENASE C23G7.10C-RELATED"/>
    <property type="match status" value="1"/>
</dbReference>
<protein>
    <submittedName>
        <fullName evidence="7">NADPH dehydrogenase NamA</fullName>
        <ecNumber evidence="7">1.6.99.1</ecNumber>
    </submittedName>
</protein>
<evidence type="ECO:0000256" key="1">
    <source>
        <dbReference type="ARBA" id="ARBA00001917"/>
    </source>
</evidence>
<reference evidence="7 8" key="1">
    <citation type="submission" date="2022-05" db="EMBL/GenBank/DDBJ databases">
        <title>Genome Sequencing of Bee-Associated Microbes.</title>
        <authorList>
            <person name="Dunlap C."/>
        </authorList>
    </citation>
    <scope>NUCLEOTIDE SEQUENCE [LARGE SCALE GENOMIC DNA]</scope>
    <source>
        <strain evidence="7 8">NRRL NRS-1438</strain>
    </source>
</reference>
<dbReference type="GO" id="GO:0003959">
    <property type="term" value="F:NADPH dehydrogenase activity"/>
    <property type="evidence" value="ECO:0007669"/>
    <property type="project" value="UniProtKB-EC"/>
</dbReference>
<dbReference type="InterPro" id="IPR044152">
    <property type="entry name" value="YqjM-like"/>
</dbReference>
<dbReference type="EC" id="1.6.99.1" evidence="7"/>
<evidence type="ECO:0000259" key="6">
    <source>
        <dbReference type="Pfam" id="PF00724"/>
    </source>
</evidence>
<keyword evidence="2" id="KW-0285">Flavoprotein</keyword>
<evidence type="ECO:0000256" key="5">
    <source>
        <dbReference type="ARBA" id="ARBA00023002"/>
    </source>
</evidence>
<dbReference type="Proteomes" id="UP001207626">
    <property type="component" value="Unassembled WGS sequence"/>
</dbReference>
<proteinExistence type="predicted"/>
<dbReference type="PANTHER" id="PTHR43303:SF4">
    <property type="entry name" value="NADPH DEHYDROGENASE C23G7.10C-RELATED"/>
    <property type="match status" value="1"/>
</dbReference>
<feature type="domain" description="NADH:flavin oxidoreductase/NADH oxidase N-terminal" evidence="6">
    <location>
        <begin position="4"/>
        <end position="321"/>
    </location>
</feature>
<dbReference type="Gene3D" id="3.20.20.70">
    <property type="entry name" value="Aldolase class I"/>
    <property type="match status" value="1"/>
</dbReference>
<evidence type="ECO:0000256" key="2">
    <source>
        <dbReference type="ARBA" id="ARBA00022630"/>
    </source>
</evidence>
<dbReference type="EMBL" id="JAMDLW010000012">
    <property type="protein sequence ID" value="MCY9520150.1"/>
    <property type="molecule type" value="Genomic_DNA"/>
</dbReference>
<dbReference type="InterPro" id="IPR013785">
    <property type="entry name" value="Aldolase_TIM"/>
</dbReference>
<comment type="caution">
    <text evidence="7">The sequence shown here is derived from an EMBL/GenBank/DDBJ whole genome shotgun (WGS) entry which is preliminary data.</text>
</comment>
<evidence type="ECO:0000313" key="7">
    <source>
        <dbReference type="EMBL" id="MCY9520150.1"/>
    </source>
</evidence>
<evidence type="ECO:0000256" key="3">
    <source>
        <dbReference type="ARBA" id="ARBA00022643"/>
    </source>
</evidence>
<organism evidence="7 8">
    <name type="scientific">Paenibacillus apiarius</name>
    <dbReference type="NCBI Taxonomy" id="46240"/>
    <lineage>
        <taxon>Bacteria</taxon>
        <taxon>Bacillati</taxon>
        <taxon>Bacillota</taxon>
        <taxon>Bacilli</taxon>
        <taxon>Bacillales</taxon>
        <taxon>Paenibacillaceae</taxon>
        <taxon>Paenibacillus</taxon>
    </lineage>
</organism>
<dbReference type="InterPro" id="IPR001155">
    <property type="entry name" value="OxRdtase_FMN_N"/>
</dbReference>
<evidence type="ECO:0000256" key="4">
    <source>
        <dbReference type="ARBA" id="ARBA00022857"/>
    </source>
</evidence>
<dbReference type="NCBIfam" id="NF010047">
    <property type="entry name" value="PRK13523.1"/>
    <property type="match status" value="1"/>
</dbReference>
<gene>
    <name evidence="7" type="primary">namA</name>
    <name evidence="7" type="ORF">M5X09_10735</name>
</gene>
<dbReference type="Pfam" id="PF00724">
    <property type="entry name" value="Oxidored_FMN"/>
    <property type="match status" value="1"/>
</dbReference>